<name>A0A1H2A0I7_9MICO</name>
<dbReference type="OrthoDB" id="4996309at2"/>
<dbReference type="SUPFAM" id="SSF159941">
    <property type="entry name" value="MM3350-like"/>
    <property type="match status" value="1"/>
</dbReference>
<organism evidence="3 4">
    <name type="scientific">Agromyces flavus</name>
    <dbReference type="NCBI Taxonomy" id="589382"/>
    <lineage>
        <taxon>Bacteria</taxon>
        <taxon>Bacillati</taxon>
        <taxon>Actinomycetota</taxon>
        <taxon>Actinomycetes</taxon>
        <taxon>Micrococcales</taxon>
        <taxon>Microbacteriaceae</taxon>
        <taxon>Agromyces</taxon>
    </lineage>
</organism>
<dbReference type="AlphaFoldDB" id="A0A1H2A0I7"/>
<evidence type="ECO:0000313" key="4">
    <source>
        <dbReference type="Proteomes" id="UP000199482"/>
    </source>
</evidence>
<reference evidence="3" key="1">
    <citation type="submission" date="2016-10" db="EMBL/GenBank/DDBJ databases">
        <authorList>
            <person name="de Groot N.N."/>
        </authorList>
    </citation>
    <scope>NUCLEOTIDE SEQUENCE [LARGE SCALE GENOMIC DNA]</scope>
    <source>
        <strain evidence="3">CPCC 202695</strain>
    </source>
</reference>
<dbReference type="InterPro" id="IPR024047">
    <property type="entry name" value="MM3350-like_sf"/>
</dbReference>
<feature type="domain" description="Plasmid pRiA4b Orf3-like" evidence="1">
    <location>
        <begin position="12"/>
        <end position="184"/>
    </location>
</feature>
<dbReference type="EMBL" id="SODL02000002">
    <property type="protein sequence ID" value="MCP2367364.1"/>
    <property type="molecule type" value="Genomic_DNA"/>
</dbReference>
<evidence type="ECO:0000313" key="2">
    <source>
        <dbReference type="EMBL" id="MCP2367364.1"/>
    </source>
</evidence>
<gene>
    <name evidence="2" type="ORF">BCL57_001518</name>
    <name evidence="3" type="ORF">SAMN04489721_3442</name>
</gene>
<dbReference type="Gene3D" id="3.10.290.30">
    <property type="entry name" value="MM3350-like"/>
    <property type="match status" value="1"/>
</dbReference>
<reference evidence="4" key="2">
    <citation type="submission" date="2016-10" db="EMBL/GenBank/DDBJ databases">
        <authorList>
            <person name="Varghese N."/>
            <person name="Submissions S."/>
        </authorList>
    </citation>
    <scope>NUCLEOTIDE SEQUENCE [LARGE SCALE GENOMIC DNA]</scope>
    <source>
        <strain evidence="4">CPCC 202695</strain>
    </source>
</reference>
<keyword evidence="5" id="KW-1185">Reference proteome</keyword>
<protein>
    <submittedName>
        <fullName evidence="3">PRiA4b ORF-3-like protein</fullName>
    </submittedName>
</protein>
<dbReference type="EMBL" id="LT629755">
    <property type="protein sequence ID" value="SDT39307.1"/>
    <property type="molecule type" value="Genomic_DNA"/>
</dbReference>
<dbReference type="InterPro" id="IPR012912">
    <property type="entry name" value="Plasmid_pRiA4b_Orf3-like"/>
</dbReference>
<dbReference type="Pfam" id="PF07929">
    <property type="entry name" value="PRiA4_ORF3"/>
    <property type="match status" value="1"/>
</dbReference>
<evidence type="ECO:0000313" key="3">
    <source>
        <dbReference type="EMBL" id="SDT39307.1"/>
    </source>
</evidence>
<sequence length="416" mass="45466">MSWRTSAPRAHITLRIDLDGVDRPTWRSLILDSGLGLSALAEAIVLAFGWTGTGTWRFGTAHTPWWGREADAWGCRALTPARPTHHRMHPDYDQWWEPEPEPACRREWTIGEIADRFGDGLEFEYRQLELDGVLGEPGPTWRHRIAVTEPDAASSRSSVARVAVLGGAGTVPRVGTESAYGELADPTSRQAMDHLFESAFPALADSLRDPTGDRWEALDAATEGASDAARRALRIDLIELGVLEPAKVDDAQMAATTAPVRDLLRSAASPEGIDLAASGALGEDLRVLRFARVQKGRLLTLAAVRERLLDDPAALWGTLAERLIRPGSSASYLGRSEVAELAIELVLSDQRDHGLCGRDVRRFAFDEAKRRGGRRELGDAELNRAKRLLAAMGLTDDDGRAIHPAARPFGIAMLRS</sequence>
<dbReference type="RefSeq" id="WP_092675155.1">
    <property type="nucleotide sequence ID" value="NZ_BMDN01000002.1"/>
</dbReference>
<reference evidence="2" key="3">
    <citation type="submission" date="2022-06" db="EMBL/GenBank/DDBJ databases">
        <title>Genomic Encyclopedia of Type Strains, Phase III (KMG-III): the genomes of soil and plant-associated and newly described type strains.</title>
        <authorList>
            <person name="Whitman W."/>
        </authorList>
    </citation>
    <scope>NUCLEOTIDE SEQUENCE</scope>
    <source>
        <strain evidence="2">CPCC 202695</strain>
    </source>
</reference>
<dbReference type="Proteomes" id="UP000893823">
    <property type="component" value="Unassembled WGS sequence"/>
</dbReference>
<evidence type="ECO:0000313" key="5">
    <source>
        <dbReference type="Proteomes" id="UP000893823"/>
    </source>
</evidence>
<accession>A0A1H2A0I7</accession>
<proteinExistence type="predicted"/>
<dbReference type="Proteomes" id="UP000199482">
    <property type="component" value="Chromosome I"/>
</dbReference>
<evidence type="ECO:0000259" key="1">
    <source>
        <dbReference type="Pfam" id="PF07929"/>
    </source>
</evidence>